<evidence type="ECO:0000256" key="2">
    <source>
        <dbReference type="SAM" id="Phobius"/>
    </source>
</evidence>
<dbReference type="AlphaFoldDB" id="A0A367QLN0"/>
<feature type="domain" description="CAAX prenyl protease 2/Lysostaphin resistance protein A-like" evidence="3">
    <location>
        <begin position="451"/>
        <end position="535"/>
    </location>
</feature>
<feature type="transmembrane region" description="Helical" evidence="2">
    <location>
        <begin position="273"/>
        <end position="296"/>
    </location>
</feature>
<keyword evidence="2" id="KW-0472">Membrane</keyword>
<organism evidence="4 5">
    <name type="scientific">Nostoc minutum NIES-26</name>
    <dbReference type="NCBI Taxonomy" id="1844469"/>
    <lineage>
        <taxon>Bacteria</taxon>
        <taxon>Bacillati</taxon>
        <taxon>Cyanobacteriota</taxon>
        <taxon>Cyanophyceae</taxon>
        <taxon>Nostocales</taxon>
        <taxon>Nostocaceae</taxon>
        <taxon>Nostoc</taxon>
    </lineage>
</organism>
<dbReference type="Pfam" id="PF02517">
    <property type="entry name" value="Rce1-like"/>
    <property type="match status" value="1"/>
</dbReference>
<gene>
    <name evidence="4" type="ORF">A6770_03245</name>
</gene>
<evidence type="ECO:0000259" key="3">
    <source>
        <dbReference type="Pfam" id="PF02517"/>
    </source>
</evidence>
<dbReference type="Proteomes" id="UP000252107">
    <property type="component" value="Unassembled WGS sequence"/>
</dbReference>
<feature type="transmembrane region" description="Helical" evidence="2">
    <location>
        <begin position="479"/>
        <end position="497"/>
    </location>
</feature>
<evidence type="ECO:0000313" key="5">
    <source>
        <dbReference type="Proteomes" id="UP000252107"/>
    </source>
</evidence>
<proteinExistence type="predicted"/>
<feature type="region of interest" description="Disordered" evidence="1">
    <location>
        <begin position="98"/>
        <end position="136"/>
    </location>
</feature>
<feature type="compositionally biased region" description="Polar residues" evidence="1">
    <location>
        <begin position="189"/>
        <end position="199"/>
    </location>
</feature>
<dbReference type="GO" id="GO:0080120">
    <property type="term" value="P:CAAX-box protein maturation"/>
    <property type="evidence" value="ECO:0007669"/>
    <property type="project" value="UniProtKB-ARBA"/>
</dbReference>
<sequence length="548" mass="60252">MTIKRLILFFVLTPIAVLLAISSLFGSWQEPQFQSRLELYQTNIALQAQAWQPGESKGDTFPAIREAILGEQPLENATKQYQEARQSVQTNLDKAQKQLAQLRSQPQTIPTPSKPLPEGNPTTNSGGDREQKSQQSLKQLEKLLAELDLRLGILQAQQGKTDTALKTWSELQKRLEKDNPATDSKLLTPKSSLSNQPSALSTEIGGTATVLSGLWSNPPRILPNAQQLIQKNLEGWFRSTALIQLYQLQQRQEALSAVQAAQQEAAAQAVLKLALIGTIPTLAALVGTIVLIFLIAQRLLKGKAALLAQNGDIPWSTPWDGEMIVQVFVLGFFFMGQVFVPLILSLIPIPRPVGNVRIQAVFVLISYLLVASGALSVLYFSIKRFFPLPESWFRFRLQDKWFLWGLGGYCAALPIVVVVSLINQQLWQGQGGSNPLLQLALESQDAVALGIFFSTAAIAAPFFEELLFRGFLLPSLTRYLPVWGSIIVSAVLFAIAHLSLSEILPLTALGIVLGFVYTRSRNLLAPMLLHSLWNSGTLLSLFLLGGSN</sequence>
<accession>A0A367QLN0</accession>
<name>A0A367QLN0_9NOSO</name>
<dbReference type="PANTHER" id="PTHR43592:SF15">
    <property type="entry name" value="CAAX AMINO TERMINAL PROTEASE FAMILY PROTEIN"/>
    <property type="match status" value="1"/>
</dbReference>
<keyword evidence="2" id="KW-1133">Transmembrane helix</keyword>
<comment type="caution">
    <text evidence="4">The sequence shown here is derived from an EMBL/GenBank/DDBJ whole genome shotgun (WGS) entry which is preliminary data.</text>
</comment>
<keyword evidence="2" id="KW-0812">Transmembrane</keyword>
<dbReference type="EMBL" id="LXQD01000317">
    <property type="protein sequence ID" value="RCJ24690.1"/>
    <property type="molecule type" value="Genomic_DNA"/>
</dbReference>
<keyword evidence="5" id="KW-1185">Reference proteome</keyword>
<reference evidence="4" key="1">
    <citation type="submission" date="2016-04" db="EMBL/GenBank/DDBJ databases">
        <authorList>
            <person name="Tabuchi Yagui T.R."/>
        </authorList>
    </citation>
    <scope>NUCLEOTIDE SEQUENCE [LARGE SCALE GENOMIC DNA]</scope>
    <source>
        <strain evidence="4">NIES-26</strain>
    </source>
</reference>
<protein>
    <submittedName>
        <fullName evidence="4">Abortive phage infection protein</fullName>
    </submittedName>
</protein>
<dbReference type="GO" id="GO:0004175">
    <property type="term" value="F:endopeptidase activity"/>
    <property type="evidence" value="ECO:0007669"/>
    <property type="project" value="UniProtKB-ARBA"/>
</dbReference>
<feature type="transmembrane region" description="Helical" evidence="2">
    <location>
        <begin position="446"/>
        <end position="467"/>
    </location>
</feature>
<feature type="transmembrane region" description="Helical" evidence="2">
    <location>
        <begin position="361"/>
        <end position="380"/>
    </location>
</feature>
<evidence type="ECO:0000256" key="1">
    <source>
        <dbReference type="SAM" id="MobiDB-lite"/>
    </source>
</evidence>
<evidence type="ECO:0000313" key="4">
    <source>
        <dbReference type="EMBL" id="RCJ24690.1"/>
    </source>
</evidence>
<feature type="transmembrane region" description="Helical" evidence="2">
    <location>
        <begin position="327"/>
        <end position="349"/>
    </location>
</feature>
<feature type="transmembrane region" description="Helical" evidence="2">
    <location>
        <begin position="401"/>
        <end position="426"/>
    </location>
</feature>
<dbReference type="InterPro" id="IPR003675">
    <property type="entry name" value="Rce1/LyrA-like_dom"/>
</dbReference>
<feature type="compositionally biased region" description="Polar residues" evidence="1">
    <location>
        <begin position="98"/>
        <end position="111"/>
    </location>
</feature>
<feature type="transmembrane region" description="Helical" evidence="2">
    <location>
        <begin position="527"/>
        <end position="545"/>
    </location>
</feature>
<feature type="region of interest" description="Disordered" evidence="1">
    <location>
        <begin position="175"/>
        <end position="199"/>
    </location>
</feature>
<dbReference type="PANTHER" id="PTHR43592">
    <property type="entry name" value="CAAX AMINO TERMINAL PROTEASE"/>
    <property type="match status" value="1"/>
</dbReference>